<evidence type="ECO:0000256" key="16">
    <source>
        <dbReference type="ARBA" id="ARBA00047415"/>
    </source>
</evidence>
<dbReference type="AlphaFoldDB" id="A0AB36DPA3"/>
<dbReference type="Proteomes" id="UP000078295">
    <property type="component" value="Unassembled WGS sequence"/>
</dbReference>
<evidence type="ECO:0000256" key="11">
    <source>
        <dbReference type="ARBA" id="ARBA00023004"/>
    </source>
</evidence>
<keyword evidence="14" id="KW-0676">Redox-active center</keyword>
<dbReference type="GO" id="GO:0008616">
    <property type="term" value="P:tRNA queuosine(34) biosynthetic process"/>
    <property type="evidence" value="ECO:0007669"/>
    <property type="project" value="UniProtKB-KW"/>
</dbReference>
<proteinExistence type="inferred from homology"/>
<evidence type="ECO:0000256" key="15">
    <source>
        <dbReference type="ARBA" id="ARBA00031446"/>
    </source>
</evidence>
<keyword evidence="8" id="KW-0479">Metal-binding</keyword>
<dbReference type="PANTHER" id="PTHR36701:SF1">
    <property type="entry name" value="EPOXYQUEUOSINE REDUCTASE QUEH"/>
    <property type="match status" value="1"/>
</dbReference>
<evidence type="ECO:0000256" key="2">
    <source>
        <dbReference type="ARBA" id="ARBA00004691"/>
    </source>
</evidence>
<comment type="function">
    <text evidence="1">Catalyzes the conversion of epoxyqueuosine (oQ) to queuosine (Q), which is a hypermodified base found in the wobble positions of tRNA(Asp), tRNA(Asn), tRNA(His) and tRNA(Tyr).</text>
</comment>
<keyword evidence="6" id="KW-0004">4Fe-4S</keyword>
<comment type="catalytic activity">
    <reaction evidence="16">
        <text>epoxyqueuosine(34) in tRNA + AH2 = queuosine(34) in tRNA + A + H2O</text>
        <dbReference type="Rhea" id="RHEA:32159"/>
        <dbReference type="Rhea" id="RHEA-COMP:18571"/>
        <dbReference type="Rhea" id="RHEA-COMP:18582"/>
        <dbReference type="ChEBI" id="CHEBI:13193"/>
        <dbReference type="ChEBI" id="CHEBI:15377"/>
        <dbReference type="ChEBI" id="CHEBI:17499"/>
        <dbReference type="ChEBI" id="CHEBI:194431"/>
        <dbReference type="ChEBI" id="CHEBI:194443"/>
        <dbReference type="EC" id="1.17.99.6"/>
    </reaction>
</comment>
<evidence type="ECO:0000256" key="5">
    <source>
        <dbReference type="ARBA" id="ARBA00016895"/>
    </source>
</evidence>
<name>A0AB36DPA3_MORCA</name>
<comment type="pathway">
    <text evidence="2">tRNA modification; tRNA-queuosine biosynthesis.</text>
</comment>
<keyword evidence="13" id="KW-1015">Disulfide bond</keyword>
<dbReference type="InterPro" id="IPR003828">
    <property type="entry name" value="QueH"/>
</dbReference>
<dbReference type="GO" id="GO:0046872">
    <property type="term" value="F:metal ion binding"/>
    <property type="evidence" value="ECO:0007669"/>
    <property type="project" value="UniProtKB-KW"/>
</dbReference>
<evidence type="ECO:0000256" key="9">
    <source>
        <dbReference type="ARBA" id="ARBA00022785"/>
    </source>
</evidence>
<evidence type="ECO:0000256" key="4">
    <source>
        <dbReference type="ARBA" id="ARBA00012622"/>
    </source>
</evidence>
<evidence type="ECO:0000256" key="13">
    <source>
        <dbReference type="ARBA" id="ARBA00023157"/>
    </source>
</evidence>
<comment type="caution">
    <text evidence="17">The sequence shown here is derived from an EMBL/GenBank/DDBJ whole genome shotgun (WGS) entry which is preliminary data.</text>
</comment>
<reference evidence="17 18" key="1">
    <citation type="journal article" date="2016" name="Genome Biol. Evol.">
        <title>Comparative Genomic Analyses of the Moraxella catarrhalis Serosensitive and Seroresistant Lineages Demonstrate Their Independent Evolution.</title>
        <authorList>
            <person name="Earl J.P."/>
            <person name="de Vries S.P."/>
            <person name="Ahmed A."/>
            <person name="Powell E."/>
            <person name="Schultz M.P."/>
            <person name="Hermans P.W."/>
            <person name="Hill D.J."/>
            <person name="Zhou Z."/>
            <person name="Constantinidou C.I."/>
            <person name="Hu F.Z."/>
            <person name="Bootsma H.J."/>
            <person name="Ehrlich G.D."/>
        </authorList>
    </citation>
    <scope>NUCLEOTIDE SEQUENCE [LARGE SCALE GENOMIC DNA]</scope>
    <source>
        <strain evidence="17 18">F23</strain>
    </source>
</reference>
<evidence type="ECO:0000256" key="12">
    <source>
        <dbReference type="ARBA" id="ARBA00023014"/>
    </source>
</evidence>
<evidence type="ECO:0000256" key="8">
    <source>
        <dbReference type="ARBA" id="ARBA00022723"/>
    </source>
</evidence>
<dbReference type="Pfam" id="PF02677">
    <property type="entry name" value="QueH"/>
    <property type="match status" value="1"/>
</dbReference>
<sequence length="165" mass="19328">MLKAIQVLNIIAFAQKHGIPFIDADYDMDNWFARAKGMEQDPERGRRCTMCFDMRFERTALYAHENGFPVITSSLGISRWKNMAQINDCGHRAAAPYDDLEYWDFNWRKGGGSNRMIEISKREHFYQQEYCGCAYSLRDTNNFRRSQGREPIKIGVKYYGDEPVE</sequence>
<gene>
    <name evidence="17" type="ORF">AO370_0800</name>
</gene>
<evidence type="ECO:0000313" key="18">
    <source>
        <dbReference type="Proteomes" id="UP000078295"/>
    </source>
</evidence>
<protein>
    <recommendedName>
        <fullName evidence="5">Epoxyqueuosine reductase QueH</fullName>
        <ecNumber evidence="4">1.17.99.6</ecNumber>
    </recommendedName>
    <alternativeName>
        <fullName evidence="15">Queuosine biosynthesis protein QueH</fullName>
    </alternativeName>
</protein>
<keyword evidence="10" id="KW-0560">Oxidoreductase</keyword>
<evidence type="ECO:0000256" key="10">
    <source>
        <dbReference type="ARBA" id="ARBA00023002"/>
    </source>
</evidence>
<keyword evidence="11" id="KW-0408">Iron</keyword>
<keyword evidence="7" id="KW-0819">tRNA processing</keyword>
<dbReference type="GO" id="GO:0051539">
    <property type="term" value="F:4 iron, 4 sulfur cluster binding"/>
    <property type="evidence" value="ECO:0007669"/>
    <property type="project" value="UniProtKB-KW"/>
</dbReference>
<dbReference type="EMBL" id="LXHQ01000026">
    <property type="protein sequence ID" value="OAV25879.1"/>
    <property type="molecule type" value="Genomic_DNA"/>
</dbReference>
<evidence type="ECO:0000256" key="6">
    <source>
        <dbReference type="ARBA" id="ARBA00022485"/>
    </source>
</evidence>
<dbReference type="GO" id="GO:0052693">
    <property type="term" value="F:epoxyqueuosine reductase activity"/>
    <property type="evidence" value="ECO:0007669"/>
    <property type="project" value="UniProtKB-EC"/>
</dbReference>
<comment type="similarity">
    <text evidence="3">Belongs to the QueH family.</text>
</comment>
<evidence type="ECO:0000256" key="14">
    <source>
        <dbReference type="ARBA" id="ARBA00023284"/>
    </source>
</evidence>
<dbReference type="EC" id="1.17.99.6" evidence="4"/>
<evidence type="ECO:0000256" key="7">
    <source>
        <dbReference type="ARBA" id="ARBA00022694"/>
    </source>
</evidence>
<keyword evidence="9" id="KW-0671">Queuosine biosynthesis</keyword>
<evidence type="ECO:0000256" key="3">
    <source>
        <dbReference type="ARBA" id="ARBA00008207"/>
    </source>
</evidence>
<dbReference type="PANTHER" id="PTHR36701">
    <property type="entry name" value="EPOXYQUEUOSINE REDUCTASE QUEH"/>
    <property type="match status" value="1"/>
</dbReference>
<keyword evidence="12" id="KW-0411">Iron-sulfur</keyword>
<organism evidence="17 18">
    <name type="scientific">Moraxella catarrhalis</name>
    <name type="common">Branhamella catarrhalis</name>
    <dbReference type="NCBI Taxonomy" id="480"/>
    <lineage>
        <taxon>Bacteria</taxon>
        <taxon>Pseudomonadati</taxon>
        <taxon>Pseudomonadota</taxon>
        <taxon>Gammaproteobacteria</taxon>
        <taxon>Moraxellales</taxon>
        <taxon>Moraxellaceae</taxon>
        <taxon>Moraxella</taxon>
    </lineage>
</organism>
<evidence type="ECO:0000313" key="17">
    <source>
        <dbReference type="EMBL" id="OAV25879.1"/>
    </source>
</evidence>
<evidence type="ECO:0000256" key="1">
    <source>
        <dbReference type="ARBA" id="ARBA00002268"/>
    </source>
</evidence>
<accession>A0AB36DPA3</accession>